<accession>A0ABT1CCU8</accession>
<dbReference type="InterPro" id="IPR050312">
    <property type="entry name" value="IolE/XylAMocC-like"/>
</dbReference>
<evidence type="ECO:0000313" key="3">
    <source>
        <dbReference type="Proteomes" id="UP001523401"/>
    </source>
</evidence>
<proteinExistence type="predicted"/>
<keyword evidence="3" id="KW-1185">Reference proteome</keyword>
<comment type="caution">
    <text evidence="2">The sequence shown here is derived from an EMBL/GenBank/DDBJ whole genome shotgun (WGS) entry which is preliminary data.</text>
</comment>
<feature type="domain" description="Xylose isomerase-like TIM barrel" evidence="1">
    <location>
        <begin position="26"/>
        <end position="266"/>
    </location>
</feature>
<evidence type="ECO:0000259" key="1">
    <source>
        <dbReference type="Pfam" id="PF01261"/>
    </source>
</evidence>
<dbReference type="InterPro" id="IPR013022">
    <property type="entry name" value="Xyl_isomerase-like_TIM-brl"/>
</dbReference>
<dbReference type="Pfam" id="PF01261">
    <property type="entry name" value="AP_endonuc_2"/>
    <property type="match status" value="1"/>
</dbReference>
<dbReference type="Gene3D" id="3.20.20.150">
    <property type="entry name" value="Divalent-metal-dependent TIM barrel enzymes"/>
    <property type="match status" value="1"/>
</dbReference>
<dbReference type="PANTHER" id="PTHR12110">
    <property type="entry name" value="HYDROXYPYRUVATE ISOMERASE"/>
    <property type="match status" value="1"/>
</dbReference>
<dbReference type="InterPro" id="IPR036237">
    <property type="entry name" value="Xyl_isomerase-like_sf"/>
</dbReference>
<dbReference type="SUPFAM" id="SSF51658">
    <property type="entry name" value="Xylose isomerase-like"/>
    <property type="match status" value="1"/>
</dbReference>
<name>A0ABT1CCU8_9PROT</name>
<dbReference type="RefSeq" id="WP_252848280.1">
    <property type="nucleotide sequence ID" value="NZ_BAPW01000034.1"/>
</dbReference>
<gene>
    <name evidence="2" type="ORF">NF685_01375</name>
</gene>
<sequence length="286" mass="31198">MSASFPFRFGVNEFTTQPWSFEEDVARYAALDVDAIEVCEVKLDPQRATQQMLAAREAGLAISAVQPRIRTVFGSAMAPQPEGAEARVAAFEASLRKLAPLAPGASFVMNTGSAPDGNMEHCLDETARYLRRLAPLAADLGVTLAIEPLNPTSINVETAIWTIDQALDLIDAVGHEACGLCLDYWNIWQQPSCDEAIRRAGSRIFVVQASDWRTPRSGMDRLVPGTGSIPLGVLLHATFDAGYRGVCTLEIFSSNIADSLYDRDLNDVIRDSRNGLAQAWEDTMPH</sequence>
<dbReference type="Proteomes" id="UP001523401">
    <property type="component" value="Unassembled WGS sequence"/>
</dbReference>
<protein>
    <submittedName>
        <fullName evidence="2">Sugar phosphate isomerase/epimerase</fullName>
    </submittedName>
</protein>
<reference evidence="2 3" key="1">
    <citation type="submission" date="2022-06" db="EMBL/GenBank/DDBJ databases">
        <title>Whole-genome of Asaia lannensis strain LMG 27011T.</title>
        <authorList>
            <person name="Sombolestani A."/>
        </authorList>
    </citation>
    <scope>NUCLEOTIDE SEQUENCE [LARGE SCALE GENOMIC DNA]</scope>
    <source>
        <strain evidence="2 3">NBRC 102526</strain>
    </source>
</reference>
<dbReference type="EMBL" id="JAMXQU010000001">
    <property type="protein sequence ID" value="MCO6158678.1"/>
    <property type="molecule type" value="Genomic_DNA"/>
</dbReference>
<organism evidence="2 3">
    <name type="scientific">Asaia lannensis NBRC 102526</name>
    <dbReference type="NCBI Taxonomy" id="1307926"/>
    <lineage>
        <taxon>Bacteria</taxon>
        <taxon>Pseudomonadati</taxon>
        <taxon>Pseudomonadota</taxon>
        <taxon>Alphaproteobacteria</taxon>
        <taxon>Acetobacterales</taxon>
        <taxon>Acetobacteraceae</taxon>
        <taxon>Asaia</taxon>
    </lineage>
</organism>
<evidence type="ECO:0000313" key="2">
    <source>
        <dbReference type="EMBL" id="MCO6158678.1"/>
    </source>
</evidence>
<dbReference type="GO" id="GO:0016853">
    <property type="term" value="F:isomerase activity"/>
    <property type="evidence" value="ECO:0007669"/>
    <property type="project" value="UniProtKB-KW"/>
</dbReference>
<keyword evidence="2" id="KW-0413">Isomerase</keyword>